<dbReference type="InterPro" id="IPR051685">
    <property type="entry name" value="Ycf3/AcsC/BcsC/TPR_MFPF"/>
</dbReference>
<dbReference type="SMART" id="SM00028">
    <property type="entry name" value="TPR"/>
    <property type="match status" value="3"/>
</dbReference>
<dbReference type="PROSITE" id="PS50005">
    <property type="entry name" value="TPR"/>
    <property type="match status" value="1"/>
</dbReference>
<protein>
    <submittedName>
        <fullName evidence="1">Tetratricopeptide repeat family protein</fullName>
    </submittedName>
</protein>
<dbReference type="InterPro" id="IPR019734">
    <property type="entry name" value="TPR_rpt"/>
</dbReference>
<dbReference type="KEGG" id="mcys:MCB1EB_1080"/>
<accession>A0A2Z6EUZ8</accession>
<proteinExistence type="predicted"/>
<gene>
    <name evidence="1" type="ORF">MCB1EB_1080</name>
</gene>
<dbReference type="RefSeq" id="WP_052393645.1">
    <property type="nucleotide sequence ID" value="NZ_AP018150.1"/>
</dbReference>
<dbReference type="EMBL" id="AP018150">
    <property type="protein sequence ID" value="BBE09241.1"/>
    <property type="molecule type" value="Genomic_DNA"/>
</dbReference>
<dbReference type="Gene3D" id="1.25.40.10">
    <property type="entry name" value="Tetratricopeptide repeat domain"/>
    <property type="match status" value="1"/>
</dbReference>
<dbReference type="PANTHER" id="PTHR44943">
    <property type="entry name" value="CELLULOSE SYNTHASE OPERON PROTEIN C"/>
    <property type="match status" value="1"/>
</dbReference>
<evidence type="ECO:0000313" key="2">
    <source>
        <dbReference type="Proteomes" id="UP000282597"/>
    </source>
</evidence>
<reference evidence="1 2" key="1">
    <citation type="journal article" date="2018" name="Microbes Environ.">
        <title>Comparative Genomic Insights into Endofungal Lifestyles of Two Bacterial Endosymbionts, Mycoavidus cysteinexigens and Burkholderia rhizoxinica.</title>
        <authorList>
            <person name="Sharmin D."/>
            <person name="Guo Y."/>
            <person name="Nishizawa T."/>
            <person name="Ohshima S."/>
            <person name="Sato Y."/>
            <person name="Takashima Y."/>
            <person name="Narisawa K."/>
            <person name="Ohta H."/>
        </authorList>
    </citation>
    <scope>NUCLEOTIDE SEQUENCE [LARGE SCALE GENOMIC DNA]</scope>
    <source>
        <strain evidence="1 2">B1-EB</strain>
    </source>
</reference>
<dbReference type="AlphaFoldDB" id="A0A2Z6EUZ8"/>
<dbReference type="PANTHER" id="PTHR44943:SF8">
    <property type="entry name" value="TPR REPEAT-CONTAINING PROTEIN MJ0263"/>
    <property type="match status" value="1"/>
</dbReference>
<evidence type="ECO:0000313" key="1">
    <source>
        <dbReference type="EMBL" id="BBE09241.1"/>
    </source>
</evidence>
<sequence length="203" mass="22238">MKTSAWGHGARICATLLCISSCLSSAYGQPTAAAEDSTRISPAAESASSALAAQLQKLEQRIKNHPKDVQARFKHATTLIQLGREREAMAAFQALIKRYPELPEPYNNLAYLHSRHGAYEAARSALETALNANPNYALTQQNLGALYLQLAAQAYQRALALDRRDTLSAQRQQQIYSILSRPEQLRNTPGNPLKIAPAPTSLK</sequence>
<keyword evidence="2" id="KW-1185">Reference proteome</keyword>
<dbReference type="Pfam" id="PF13181">
    <property type="entry name" value="TPR_8"/>
    <property type="match status" value="1"/>
</dbReference>
<dbReference type="Pfam" id="PF14561">
    <property type="entry name" value="TPR_20"/>
    <property type="match status" value="1"/>
</dbReference>
<name>A0A2Z6EUZ8_9BURK</name>
<dbReference type="SUPFAM" id="SSF48452">
    <property type="entry name" value="TPR-like"/>
    <property type="match status" value="1"/>
</dbReference>
<dbReference type="Proteomes" id="UP000282597">
    <property type="component" value="Chromosome"/>
</dbReference>
<organism evidence="1 2">
    <name type="scientific">Mycoavidus cysteinexigens</name>
    <dbReference type="NCBI Taxonomy" id="1553431"/>
    <lineage>
        <taxon>Bacteria</taxon>
        <taxon>Pseudomonadati</taxon>
        <taxon>Pseudomonadota</taxon>
        <taxon>Betaproteobacteria</taxon>
        <taxon>Burkholderiales</taxon>
        <taxon>Burkholderiaceae</taxon>
        <taxon>Mycoavidus</taxon>
    </lineage>
</organism>
<dbReference type="InterPro" id="IPR011990">
    <property type="entry name" value="TPR-like_helical_dom_sf"/>
</dbReference>